<organism evidence="1 2">
    <name type="scientific">Enterocloster aldenensis</name>
    <dbReference type="NCBI Taxonomy" id="358742"/>
    <lineage>
        <taxon>Bacteria</taxon>
        <taxon>Bacillati</taxon>
        <taxon>Bacillota</taxon>
        <taxon>Clostridia</taxon>
        <taxon>Lachnospirales</taxon>
        <taxon>Lachnospiraceae</taxon>
        <taxon>Enterocloster</taxon>
    </lineage>
</organism>
<dbReference type="EMBL" id="JAKNGE010000022">
    <property type="protein sequence ID" value="MCG4747222.1"/>
    <property type="molecule type" value="Genomic_DNA"/>
</dbReference>
<gene>
    <name evidence="1" type="ORF">L0N08_17500</name>
</gene>
<evidence type="ECO:0008006" key="3">
    <source>
        <dbReference type="Google" id="ProtNLM"/>
    </source>
</evidence>
<dbReference type="RefSeq" id="WP_173906139.1">
    <property type="nucleotide sequence ID" value="NZ_JAAITT010000024.1"/>
</dbReference>
<sequence length="95" mass="10364">MAADLELQCTDEAVKGSRVYLTEHFIVTSFYRFDVIPYTCIDRMETSGGFVIAVTKDGYAHIVSGGRHGGQILGMLQKKQALEQAGTDIHGQAAQ</sequence>
<name>A0AAW5C112_9FIRM</name>
<accession>A0AAW5C112</accession>
<reference evidence="1" key="1">
    <citation type="submission" date="2022-01" db="EMBL/GenBank/DDBJ databases">
        <title>Collection of gut derived symbiotic bacterial strains cultured from healthy donors.</title>
        <authorList>
            <person name="Lin H."/>
            <person name="Kohout C."/>
            <person name="Waligurski E."/>
            <person name="Pamer E.G."/>
        </authorList>
    </citation>
    <scope>NUCLEOTIDE SEQUENCE</scope>
    <source>
        <strain evidence="1">DFI.6.55</strain>
    </source>
</reference>
<evidence type="ECO:0000313" key="1">
    <source>
        <dbReference type="EMBL" id="MCG4747222.1"/>
    </source>
</evidence>
<dbReference type="Proteomes" id="UP001299608">
    <property type="component" value="Unassembled WGS sequence"/>
</dbReference>
<comment type="caution">
    <text evidence="1">The sequence shown here is derived from an EMBL/GenBank/DDBJ whole genome shotgun (WGS) entry which is preliminary data.</text>
</comment>
<evidence type="ECO:0000313" key="2">
    <source>
        <dbReference type="Proteomes" id="UP001299608"/>
    </source>
</evidence>
<dbReference type="AlphaFoldDB" id="A0AAW5C112"/>
<proteinExistence type="predicted"/>
<protein>
    <recommendedName>
        <fullName evidence="3">GRAM domain-containing protein</fullName>
    </recommendedName>
</protein>